<dbReference type="AlphaFoldDB" id="A0A366XN86"/>
<keyword evidence="3" id="KW-1185">Reference proteome</keyword>
<feature type="region of interest" description="Disordered" evidence="1">
    <location>
        <begin position="25"/>
        <end position="59"/>
    </location>
</feature>
<gene>
    <name evidence="2" type="ORF">DS031_19890</name>
</gene>
<name>A0A366XN86_9BACI</name>
<dbReference type="InterPro" id="IPR002918">
    <property type="entry name" value="Lipase_EstA/Esterase_EstB"/>
</dbReference>
<organism evidence="2 3">
    <name type="scientific">Bacillus taeanensis</name>
    <dbReference type="NCBI Taxonomy" id="273032"/>
    <lineage>
        <taxon>Bacteria</taxon>
        <taxon>Bacillati</taxon>
        <taxon>Bacillota</taxon>
        <taxon>Bacilli</taxon>
        <taxon>Bacillales</taxon>
        <taxon>Bacillaceae</taxon>
        <taxon>Bacillus</taxon>
    </lineage>
</organism>
<keyword evidence="2" id="KW-0808">Transferase</keyword>
<dbReference type="GO" id="GO:0016740">
    <property type="term" value="F:transferase activity"/>
    <property type="evidence" value="ECO:0007669"/>
    <property type="project" value="UniProtKB-KW"/>
</dbReference>
<accession>A0A366XN86</accession>
<protein>
    <submittedName>
        <fullName evidence="2">Acetyltransferase</fullName>
    </submittedName>
</protein>
<evidence type="ECO:0000313" key="2">
    <source>
        <dbReference type="EMBL" id="RBW67810.1"/>
    </source>
</evidence>
<dbReference type="Proteomes" id="UP000253314">
    <property type="component" value="Unassembled WGS sequence"/>
</dbReference>
<evidence type="ECO:0000313" key="3">
    <source>
        <dbReference type="Proteomes" id="UP000253314"/>
    </source>
</evidence>
<evidence type="ECO:0000256" key="1">
    <source>
        <dbReference type="SAM" id="MobiDB-lite"/>
    </source>
</evidence>
<dbReference type="EMBL" id="QOCW01000029">
    <property type="protein sequence ID" value="RBW67810.1"/>
    <property type="molecule type" value="Genomic_DNA"/>
</dbReference>
<comment type="caution">
    <text evidence="2">The sequence shown here is derived from an EMBL/GenBank/DDBJ whole genome shotgun (WGS) entry which is preliminary data.</text>
</comment>
<dbReference type="SUPFAM" id="SSF53474">
    <property type="entry name" value="alpha/beta-Hydrolases"/>
    <property type="match status" value="1"/>
</dbReference>
<reference evidence="2 3" key="1">
    <citation type="submission" date="2018-07" db="EMBL/GenBank/DDBJ databases">
        <title>Lottiidibacillus patelloidae gen. nov., sp. nov., isolated from the intestinal tract of a marine limpet and the reclassification of B. taeanensis BH030017T, B. algicola KMM 3737T and B. hwajinpoensis SW-72T as genus Lottiidibacillus.</title>
        <authorList>
            <person name="Liu R."/>
            <person name="Huang Z."/>
        </authorList>
    </citation>
    <scope>NUCLEOTIDE SEQUENCE [LARGE SCALE GENOMIC DNA]</scope>
    <source>
        <strain evidence="2 3">BH030017</strain>
    </source>
</reference>
<proteinExistence type="predicted"/>
<dbReference type="GO" id="GO:0016787">
    <property type="term" value="F:hydrolase activity"/>
    <property type="evidence" value="ECO:0007669"/>
    <property type="project" value="InterPro"/>
</dbReference>
<feature type="compositionally biased region" description="Basic and acidic residues" evidence="1">
    <location>
        <begin position="32"/>
        <end position="49"/>
    </location>
</feature>
<sequence length="434" mass="49224">MAFWKRIKASLVKWLPLKKDKHENLEFEQEESEKNSPEHISKQVKDQAKDTPLSNPTLLLTQEDEPLPYKIISRYEDSKYWGWVERIRGKQELLKPEKFILQVEQKDEEIIRFFESAQPPSYDVLLHCLPASKPSKENPILLVHGAGHNANQAWCQSFNEEDGLLQTLSSAGKEVYAVTFAHPHGDNWMQAVQLSNVIKRIKEQTNKQKITVIAHSKGGIPAWIYLSDLTNSFGAPYEGEVETYIMLGTPNKGLDFPFRHVSPNWSVLEMDISAPIACDSLLHYGIYINTTNYTLYKDGGAFPGSAQLLYRWDDKYPVQQQAKTIYDGGQNIILHSRGIDAAIREGGCLIEKLLSSPIHKTISVHVLAGNNPYINGFAIENDVENDGLLFVDSVLYTEGIAPFANQVKRKDVLPLNHLELLYEDDAHQWILDGL</sequence>
<dbReference type="InterPro" id="IPR029058">
    <property type="entry name" value="AB_hydrolase_fold"/>
</dbReference>
<dbReference type="Pfam" id="PF01674">
    <property type="entry name" value="Lipase_2"/>
    <property type="match status" value="1"/>
</dbReference>
<dbReference type="OrthoDB" id="9765872at2"/>
<dbReference type="RefSeq" id="WP_113807934.1">
    <property type="nucleotide sequence ID" value="NZ_QOCW01000029.1"/>
</dbReference>
<dbReference type="GO" id="GO:0016042">
    <property type="term" value="P:lipid catabolic process"/>
    <property type="evidence" value="ECO:0007669"/>
    <property type="project" value="InterPro"/>
</dbReference>
<dbReference type="Gene3D" id="3.40.50.1820">
    <property type="entry name" value="alpha/beta hydrolase"/>
    <property type="match status" value="1"/>
</dbReference>